<proteinExistence type="predicted"/>
<evidence type="ECO:0000259" key="2">
    <source>
        <dbReference type="Pfam" id="PF01826"/>
    </source>
</evidence>
<feature type="chain" id="PRO_5012058828" evidence="1">
    <location>
        <begin position="24"/>
        <end position="124"/>
    </location>
</feature>
<feature type="signal peptide" evidence="1">
    <location>
        <begin position="1"/>
        <end position="23"/>
    </location>
</feature>
<name>A0A224YR48_9ACAR</name>
<dbReference type="SUPFAM" id="SSF57567">
    <property type="entry name" value="Serine protease inhibitors"/>
    <property type="match status" value="1"/>
</dbReference>
<dbReference type="Pfam" id="PF01826">
    <property type="entry name" value="TIL"/>
    <property type="match status" value="1"/>
</dbReference>
<dbReference type="EMBL" id="GFPF01005298">
    <property type="protein sequence ID" value="MAA16444.1"/>
    <property type="molecule type" value="Transcribed_RNA"/>
</dbReference>
<dbReference type="AlphaFoldDB" id="A0A224YR48"/>
<protein>
    <submittedName>
        <fullName evidence="3">TIL domain containing protein</fullName>
    </submittedName>
</protein>
<keyword evidence="1" id="KW-0732">Signal</keyword>
<feature type="domain" description="TIL" evidence="2">
    <location>
        <begin position="54"/>
        <end position="111"/>
    </location>
</feature>
<evidence type="ECO:0000313" key="3">
    <source>
        <dbReference type="EMBL" id="MAA16444.1"/>
    </source>
</evidence>
<dbReference type="Gene3D" id="2.10.25.10">
    <property type="entry name" value="Laminin"/>
    <property type="match status" value="1"/>
</dbReference>
<sequence length="124" mass="14480">MTAKMTIVLLVQIVCAFLVLVKGQYEMNPSSSTYSSSGSGWPSWNWPPRRICWKRHEEYKPCVSGSCSEWKCDYLYKGWPVACTYDCQSGCFCKEGYFRNRRGKCVLGYRCFREITPYVRSFDE</sequence>
<dbReference type="InterPro" id="IPR002919">
    <property type="entry name" value="TIL_dom"/>
</dbReference>
<dbReference type="CDD" id="cd19941">
    <property type="entry name" value="TIL"/>
    <property type="match status" value="1"/>
</dbReference>
<organism evidence="3">
    <name type="scientific">Rhipicephalus zambeziensis</name>
    <dbReference type="NCBI Taxonomy" id="60191"/>
    <lineage>
        <taxon>Eukaryota</taxon>
        <taxon>Metazoa</taxon>
        <taxon>Ecdysozoa</taxon>
        <taxon>Arthropoda</taxon>
        <taxon>Chelicerata</taxon>
        <taxon>Arachnida</taxon>
        <taxon>Acari</taxon>
        <taxon>Parasitiformes</taxon>
        <taxon>Ixodida</taxon>
        <taxon>Ixodoidea</taxon>
        <taxon>Ixodidae</taxon>
        <taxon>Rhipicephalinae</taxon>
        <taxon>Rhipicephalus</taxon>
        <taxon>Rhipicephalus</taxon>
    </lineage>
</organism>
<reference evidence="3" key="1">
    <citation type="journal article" date="2017" name="Parasit. Vectors">
        <title>Sialotranscriptomics of Rhipicephalus zambeziensis reveals intricate expression profiles of secretory proteins and suggests tight temporal transcriptional regulation during blood-feeding.</title>
        <authorList>
            <person name="de Castro M.H."/>
            <person name="de Klerk D."/>
            <person name="Pienaar R."/>
            <person name="Rees D.J.G."/>
            <person name="Mans B.J."/>
        </authorList>
    </citation>
    <scope>NUCLEOTIDE SEQUENCE</scope>
    <source>
        <tissue evidence="3">Salivary glands</tissue>
    </source>
</reference>
<dbReference type="InterPro" id="IPR036084">
    <property type="entry name" value="Ser_inhib-like_sf"/>
</dbReference>
<accession>A0A224YR48</accession>
<evidence type="ECO:0000256" key="1">
    <source>
        <dbReference type="SAM" id="SignalP"/>
    </source>
</evidence>